<comment type="caution">
    <text evidence="1">The sequence shown here is derived from an EMBL/GenBank/DDBJ whole genome shotgun (WGS) entry which is preliminary data.</text>
</comment>
<evidence type="ECO:0000313" key="1">
    <source>
        <dbReference type="EMBL" id="KAG5405697.1"/>
    </source>
</evidence>
<dbReference type="Proteomes" id="UP000823674">
    <property type="component" value="Chromosome A03"/>
</dbReference>
<dbReference type="EMBL" id="JADBGQ010000003">
    <property type="protein sequence ID" value="KAG5405697.1"/>
    <property type="molecule type" value="Genomic_DNA"/>
</dbReference>
<name>A0ABQ7N485_BRACM</name>
<sequence length="121" mass="13446">MVKTAHQSVVSFIFETCIVRRQINNGPSDGALLRSGLDLIQPLEYTLVCESIQGRGCTFRDIHWQWTLVDAGLGTQEDVVYPGLALNLPSSSDLLFAWTVPVIFRVSDCTMCMSYGTSETR</sequence>
<proteinExistence type="predicted"/>
<gene>
    <name evidence="1" type="primary">A03g504650.1_BraROA</name>
    <name evidence="1" type="ORF">IGI04_011816</name>
</gene>
<organism evidence="1 2">
    <name type="scientific">Brassica rapa subsp. trilocularis</name>
    <dbReference type="NCBI Taxonomy" id="1813537"/>
    <lineage>
        <taxon>Eukaryota</taxon>
        <taxon>Viridiplantae</taxon>
        <taxon>Streptophyta</taxon>
        <taxon>Embryophyta</taxon>
        <taxon>Tracheophyta</taxon>
        <taxon>Spermatophyta</taxon>
        <taxon>Magnoliopsida</taxon>
        <taxon>eudicotyledons</taxon>
        <taxon>Gunneridae</taxon>
        <taxon>Pentapetalae</taxon>
        <taxon>rosids</taxon>
        <taxon>malvids</taxon>
        <taxon>Brassicales</taxon>
        <taxon>Brassicaceae</taxon>
        <taxon>Brassiceae</taxon>
        <taxon>Brassica</taxon>
    </lineage>
</organism>
<accession>A0ABQ7N485</accession>
<evidence type="ECO:0000313" key="2">
    <source>
        <dbReference type="Proteomes" id="UP000823674"/>
    </source>
</evidence>
<keyword evidence="2" id="KW-1185">Reference proteome</keyword>
<protein>
    <submittedName>
        <fullName evidence="1">Uncharacterized protein</fullName>
    </submittedName>
</protein>
<reference evidence="1 2" key="1">
    <citation type="submission" date="2021-03" db="EMBL/GenBank/DDBJ databases">
        <authorList>
            <person name="King G.J."/>
            <person name="Bancroft I."/>
            <person name="Baten A."/>
            <person name="Bloomfield J."/>
            <person name="Borpatragohain P."/>
            <person name="He Z."/>
            <person name="Irish N."/>
            <person name="Irwin J."/>
            <person name="Liu K."/>
            <person name="Mauleon R.P."/>
            <person name="Moore J."/>
            <person name="Morris R."/>
            <person name="Ostergaard L."/>
            <person name="Wang B."/>
            <person name="Wells R."/>
        </authorList>
    </citation>
    <scope>NUCLEOTIDE SEQUENCE [LARGE SCALE GENOMIC DNA]</scope>
    <source>
        <strain evidence="1">R-o-18</strain>
        <tissue evidence="1">Leaf</tissue>
    </source>
</reference>